<sequence>MTTEWTTTHSEQAISEGWDIFEASGSAQNENGDRPFQLQALDEDEIFVGPNRDVDAWTHVYHHAKRGLPLHQQALNFLREHSLPEFEAVISECSTTGGLELNDGFDWKHVITIDDTRARFPGKLFAFAAVTTRSSQFGIGIAVLGEAGYSVPQKREVFPTYDAASDRADQLNKELGYTQDTALAIIADTMIRQSHKRDVIHRLRDVLDEAEANGTLNRLHIDRDTIDTFVEAVRDMA</sequence>
<name>A0AAU8CIS4_9HYPH</name>
<dbReference type="RefSeq" id="WP_353645733.1">
    <property type="nucleotide sequence ID" value="NZ_CP159253.1"/>
</dbReference>
<dbReference type="EMBL" id="CP159253">
    <property type="protein sequence ID" value="XCG46729.1"/>
    <property type="molecule type" value="Genomic_DNA"/>
</dbReference>
<accession>A0AAU8CIS4</accession>
<gene>
    <name evidence="1" type="ORF">ABVK50_15520</name>
</gene>
<evidence type="ECO:0000313" key="1">
    <source>
        <dbReference type="EMBL" id="XCG46729.1"/>
    </source>
</evidence>
<organism evidence="1">
    <name type="scientific">Mesorhizobium sp. WSM2240</name>
    <dbReference type="NCBI Taxonomy" id="3228851"/>
    <lineage>
        <taxon>Bacteria</taxon>
        <taxon>Pseudomonadati</taxon>
        <taxon>Pseudomonadota</taxon>
        <taxon>Alphaproteobacteria</taxon>
        <taxon>Hyphomicrobiales</taxon>
        <taxon>Phyllobacteriaceae</taxon>
        <taxon>Mesorhizobium</taxon>
    </lineage>
</organism>
<reference evidence="1" key="1">
    <citation type="submission" date="2024-06" db="EMBL/GenBank/DDBJ databases">
        <title>Mesorhizobium karijinii sp. nov., a symbiont of the iconic Swainsona formosa from arid Australia.</title>
        <authorList>
            <person name="Hill Y.J."/>
            <person name="Watkin E.L.J."/>
            <person name="O'Hara G.W."/>
            <person name="Terpolilli J."/>
            <person name="Tye M.L."/>
            <person name="Kohlmeier M.G."/>
        </authorList>
    </citation>
    <scope>NUCLEOTIDE SEQUENCE</scope>
    <source>
        <strain evidence="1">WSM2240</strain>
    </source>
</reference>
<protein>
    <submittedName>
        <fullName evidence="1">Uncharacterized protein</fullName>
    </submittedName>
</protein>
<proteinExistence type="predicted"/>
<dbReference type="AlphaFoldDB" id="A0AAU8CIS4"/>